<dbReference type="EMBL" id="RXHU01000050">
    <property type="protein sequence ID" value="RTE08454.1"/>
    <property type="molecule type" value="Genomic_DNA"/>
</dbReference>
<dbReference type="Proteomes" id="UP000276128">
    <property type="component" value="Unassembled WGS sequence"/>
</dbReference>
<evidence type="ECO:0000313" key="2">
    <source>
        <dbReference type="EMBL" id="RTE08454.1"/>
    </source>
</evidence>
<reference evidence="2 3" key="1">
    <citation type="submission" date="2018-12" db="EMBL/GenBank/DDBJ databases">
        <title>Bacillus ochoae sp. nov., Paenibacillus whitsoniae sp. nov., Paenibacillus spiritus sp. nov. Isolated from the Mars Exploration Rover during spacecraft assembly.</title>
        <authorList>
            <person name="Seuylemezian A."/>
            <person name="Vaishampayan P."/>
        </authorList>
    </citation>
    <scope>NUCLEOTIDE SEQUENCE [LARGE SCALE GENOMIC DNA]</scope>
    <source>
        <strain evidence="2 3">MER 54</strain>
    </source>
</reference>
<evidence type="ECO:0008006" key="4">
    <source>
        <dbReference type="Google" id="ProtNLM"/>
    </source>
</evidence>
<gene>
    <name evidence="2" type="ORF">EJQ19_17310</name>
</gene>
<accession>A0A3S0ANF6</accession>
<name>A0A3S0ANF6_9BACL</name>
<keyword evidence="1" id="KW-1133">Transmembrane helix</keyword>
<dbReference type="AlphaFoldDB" id="A0A3S0ANF6"/>
<feature type="transmembrane region" description="Helical" evidence="1">
    <location>
        <begin position="137"/>
        <end position="160"/>
    </location>
</feature>
<feature type="transmembrane region" description="Helical" evidence="1">
    <location>
        <begin position="76"/>
        <end position="94"/>
    </location>
</feature>
<evidence type="ECO:0000256" key="1">
    <source>
        <dbReference type="SAM" id="Phobius"/>
    </source>
</evidence>
<organism evidence="2 3">
    <name type="scientific">Paenibacillus whitsoniae</name>
    <dbReference type="NCBI Taxonomy" id="2496558"/>
    <lineage>
        <taxon>Bacteria</taxon>
        <taxon>Bacillati</taxon>
        <taxon>Bacillota</taxon>
        <taxon>Bacilli</taxon>
        <taxon>Bacillales</taxon>
        <taxon>Paenibacillaceae</taxon>
        <taxon>Paenibacillus</taxon>
    </lineage>
</organism>
<feature type="transmembrane region" description="Helical" evidence="1">
    <location>
        <begin position="101"/>
        <end position="117"/>
    </location>
</feature>
<keyword evidence="3" id="KW-1185">Reference proteome</keyword>
<protein>
    <recommendedName>
        <fullName evidence="4">HPP family protein</fullName>
    </recommendedName>
</protein>
<comment type="caution">
    <text evidence="2">The sequence shown here is derived from an EMBL/GenBank/DDBJ whole genome shotgun (WGS) entry which is preliminary data.</text>
</comment>
<feature type="transmembrane region" description="Helical" evidence="1">
    <location>
        <begin position="27"/>
        <end position="46"/>
    </location>
</feature>
<evidence type="ECO:0000313" key="3">
    <source>
        <dbReference type="Proteomes" id="UP000276128"/>
    </source>
</evidence>
<dbReference type="OrthoDB" id="2663140at2"/>
<proteinExistence type="predicted"/>
<dbReference type="RefSeq" id="WP_126142493.1">
    <property type="nucleotide sequence ID" value="NZ_RXHU01000050.1"/>
</dbReference>
<keyword evidence="1" id="KW-0472">Membrane</keyword>
<keyword evidence="1" id="KW-0812">Transmembrane</keyword>
<sequence length="190" mass="21640">MKISIDLNVGRFVEWVEFDKKGREPTMLLRSLVVCCYLMGAYWASYHFPSMKMVFYPTLGAFSFLFMHRVHKIKEIRLIIFGALIAVTMGSVFYSISHGAISFFLTALVTITLIQFFKWNAAPILAVSFVPFFAHPVSIWVLPIAVFVSLCGLMLSMWLIGRVERSGWYASVTQRLSSLRGGYESVQKEV</sequence>